<sequence>MLKDLNKMLFMGIILAFLSWGVQADVVDQISKSFDVGNSPRLTLQNINGGVKISAWDKKVIEVNATVTADTQEEREMVSVIIEQTGRRVEIESKYKKSRGYKGNSAEVEYKIMVPSFTVLSSIELVNGSLEIKEVQGEIKAELVNGSFKATGVGADVNISSVNGSVSVAYQDDIEELSQIEIETVNGAVKLYLPKIVGADVSVETMHGSIKNDFGLLVDKHRFIGRSLDGIIGNGKVNIDIETVNGSVKILNN</sequence>
<keyword evidence="2" id="KW-1185">Reference proteome</keyword>
<dbReference type="EMBL" id="BNAH01000005">
    <property type="protein sequence ID" value="GHE86791.1"/>
    <property type="molecule type" value="Genomic_DNA"/>
</dbReference>
<protein>
    <recommendedName>
        <fullName evidence="3">Adhesin domain-containing protein</fullName>
    </recommendedName>
</protein>
<evidence type="ECO:0000313" key="1">
    <source>
        <dbReference type="EMBL" id="GHE86791.1"/>
    </source>
</evidence>
<accession>A0ABQ3IMV6</accession>
<comment type="caution">
    <text evidence="1">The sequence shown here is derived from an EMBL/GenBank/DDBJ whole genome shotgun (WGS) entry which is preliminary data.</text>
</comment>
<dbReference type="RefSeq" id="WP_189377651.1">
    <property type="nucleotide sequence ID" value="NZ_BNAH01000005.1"/>
</dbReference>
<evidence type="ECO:0000313" key="2">
    <source>
        <dbReference type="Proteomes" id="UP000626370"/>
    </source>
</evidence>
<proteinExistence type="predicted"/>
<reference evidence="2" key="1">
    <citation type="journal article" date="2019" name="Int. J. Syst. Evol. Microbiol.">
        <title>The Global Catalogue of Microorganisms (GCM) 10K type strain sequencing project: providing services to taxonomists for standard genome sequencing and annotation.</title>
        <authorList>
            <consortium name="The Broad Institute Genomics Platform"/>
            <consortium name="The Broad Institute Genome Sequencing Center for Infectious Disease"/>
            <person name="Wu L."/>
            <person name="Ma J."/>
        </authorList>
    </citation>
    <scope>NUCLEOTIDE SEQUENCE [LARGE SCALE GENOMIC DNA]</scope>
    <source>
        <strain evidence="2">CGMCC 1.15922</strain>
    </source>
</reference>
<gene>
    <name evidence="1" type="ORF">GCM10011501_15030</name>
</gene>
<organism evidence="1 2">
    <name type="scientific">Thalassotalea profundi</name>
    <dbReference type="NCBI Taxonomy" id="2036687"/>
    <lineage>
        <taxon>Bacteria</taxon>
        <taxon>Pseudomonadati</taxon>
        <taxon>Pseudomonadota</taxon>
        <taxon>Gammaproteobacteria</taxon>
        <taxon>Alteromonadales</taxon>
        <taxon>Colwelliaceae</taxon>
        <taxon>Thalassotalea</taxon>
    </lineage>
</organism>
<evidence type="ECO:0008006" key="3">
    <source>
        <dbReference type="Google" id="ProtNLM"/>
    </source>
</evidence>
<dbReference type="Proteomes" id="UP000626370">
    <property type="component" value="Unassembled WGS sequence"/>
</dbReference>
<name>A0ABQ3IMV6_9GAMM</name>